<dbReference type="InterPro" id="IPR050832">
    <property type="entry name" value="Bact_Acetyltransf"/>
</dbReference>
<evidence type="ECO:0000313" key="4">
    <source>
        <dbReference type="EMBL" id="MBD3922147.1"/>
    </source>
</evidence>
<dbReference type="Pfam" id="PF00583">
    <property type="entry name" value="Acetyltransf_1"/>
    <property type="match status" value="1"/>
</dbReference>
<keyword evidence="5" id="KW-1185">Reference proteome</keyword>
<dbReference type="RefSeq" id="WP_191206455.1">
    <property type="nucleotide sequence ID" value="NZ_JACXZA010000008.1"/>
</dbReference>
<dbReference type="InterPro" id="IPR000182">
    <property type="entry name" value="GNAT_dom"/>
</dbReference>
<dbReference type="CDD" id="cd04301">
    <property type="entry name" value="NAT_SF"/>
    <property type="match status" value="1"/>
</dbReference>
<dbReference type="InterPro" id="IPR016181">
    <property type="entry name" value="Acyl_CoA_acyltransferase"/>
</dbReference>
<sequence length="151" mass="17329">MDIRITRVMPDQIPMDLMLLADPSQALIEEYIRRGLCYLAYAQDQIVGEFVLLPTHPQTIEIVNVAVDEGSQGRGIGQALVRKAIQEAKELGYRTIEIGTGNSSFHQLKLYQRCGFRIVGVDLDFFTRNYEEEIYEDGIQCQDMIRLRMEL</sequence>
<evidence type="ECO:0000256" key="1">
    <source>
        <dbReference type="ARBA" id="ARBA00022679"/>
    </source>
</evidence>
<dbReference type="Proteomes" id="UP000609346">
    <property type="component" value="Unassembled WGS sequence"/>
</dbReference>
<keyword evidence="1" id="KW-0808">Transferase</keyword>
<evidence type="ECO:0000259" key="3">
    <source>
        <dbReference type="PROSITE" id="PS51186"/>
    </source>
</evidence>
<evidence type="ECO:0000313" key="5">
    <source>
        <dbReference type="Proteomes" id="UP000609346"/>
    </source>
</evidence>
<keyword evidence="2" id="KW-0012">Acyltransferase</keyword>
<comment type="caution">
    <text evidence="4">The sequence shown here is derived from an EMBL/GenBank/DDBJ whole genome shotgun (WGS) entry which is preliminary data.</text>
</comment>
<dbReference type="PROSITE" id="PS51186">
    <property type="entry name" value="GNAT"/>
    <property type="match status" value="1"/>
</dbReference>
<protein>
    <submittedName>
        <fullName evidence="4">GNAT family N-acetyltransferase</fullName>
    </submittedName>
</protein>
<dbReference type="EMBL" id="JACXZA010000008">
    <property type="protein sequence ID" value="MBD3922147.1"/>
    <property type="molecule type" value="Genomic_DNA"/>
</dbReference>
<reference evidence="4 5" key="1">
    <citation type="submission" date="2020-09" db="EMBL/GenBank/DDBJ databases">
        <title>Paenibacillus sp. strain PR3 16S rRNA gene Genome sequencing and assembly.</title>
        <authorList>
            <person name="Kim J."/>
        </authorList>
    </citation>
    <scope>NUCLEOTIDE SEQUENCE [LARGE SCALE GENOMIC DNA]</scope>
    <source>
        <strain evidence="4 5">PR3</strain>
    </source>
</reference>
<accession>A0ABR8N419</accession>
<dbReference type="Gene3D" id="3.40.630.30">
    <property type="match status" value="1"/>
</dbReference>
<organism evidence="4 5">
    <name type="scientific">Paenibacillus terricola</name>
    <dbReference type="NCBI Taxonomy" id="2763503"/>
    <lineage>
        <taxon>Bacteria</taxon>
        <taxon>Bacillati</taxon>
        <taxon>Bacillota</taxon>
        <taxon>Bacilli</taxon>
        <taxon>Bacillales</taxon>
        <taxon>Paenibacillaceae</taxon>
        <taxon>Paenibacillus</taxon>
    </lineage>
</organism>
<feature type="domain" description="N-acetyltransferase" evidence="3">
    <location>
        <begin position="1"/>
        <end position="151"/>
    </location>
</feature>
<proteinExistence type="predicted"/>
<name>A0ABR8N419_9BACL</name>
<gene>
    <name evidence="4" type="ORF">H8B09_25545</name>
</gene>
<dbReference type="SUPFAM" id="SSF55729">
    <property type="entry name" value="Acyl-CoA N-acyltransferases (Nat)"/>
    <property type="match status" value="1"/>
</dbReference>
<evidence type="ECO:0000256" key="2">
    <source>
        <dbReference type="ARBA" id="ARBA00023315"/>
    </source>
</evidence>
<dbReference type="PANTHER" id="PTHR43877">
    <property type="entry name" value="AMINOALKYLPHOSPHONATE N-ACETYLTRANSFERASE-RELATED-RELATED"/>
    <property type="match status" value="1"/>
</dbReference>